<evidence type="ECO:0000313" key="1">
    <source>
        <dbReference type="EMBL" id="GGA54995.1"/>
    </source>
</evidence>
<comment type="caution">
    <text evidence="1">The sequence shown here is derived from an EMBL/GenBank/DDBJ whole genome shotgun (WGS) entry which is preliminary data.</text>
</comment>
<keyword evidence="2" id="KW-1185">Reference proteome</keyword>
<gene>
    <name evidence="1" type="ORF">GCM10007416_30280</name>
</gene>
<name>A0ABQ1H0Y0_9BACL</name>
<protein>
    <submittedName>
        <fullName evidence="1">Uncharacterized protein</fullName>
    </submittedName>
</protein>
<dbReference type="Proteomes" id="UP000617979">
    <property type="component" value="Unassembled WGS sequence"/>
</dbReference>
<reference evidence="2" key="1">
    <citation type="journal article" date="2019" name="Int. J. Syst. Evol. Microbiol.">
        <title>The Global Catalogue of Microorganisms (GCM) 10K type strain sequencing project: providing services to taxonomists for standard genome sequencing and annotation.</title>
        <authorList>
            <consortium name="The Broad Institute Genomics Platform"/>
            <consortium name="The Broad Institute Genome Sequencing Center for Infectious Disease"/>
            <person name="Wu L."/>
            <person name="Ma J."/>
        </authorList>
    </citation>
    <scope>NUCLEOTIDE SEQUENCE [LARGE SCALE GENOMIC DNA]</scope>
    <source>
        <strain evidence="2">CGMCC 1.12404</strain>
    </source>
</reference>
<evidence type="ECO:0000313" key="2">
    <source>
        <dbReference type="Proteomes" id="UP000617979"/>
    </source>
</evidence>
<proteinExistence type="predicted"/>
<sequence>MWKKSWHIRLNALLTKWVMKSMVIKQAYTKQAFEEMVSKSKFGSCEIWEDHIELEIRRRDPRKC</sequence>
<accession>A0ABQ1H0Y0</accession>
<dbReference type="EMBL" id="BMEX01000017">
    <property type="protein sequence ID" value="GGA54995.1"/>
    <property type="molecule type" value="Genomic_DNA"/>
</dbReference>
<organism evidence="1 2">
    <name type="scientific">Kroppenstedtia guangzhouensis</name>
    <dbReference type="NCBI Taxonomy" id="1274356"/>
    <lineage>
        <taxon>Bacteria</taxon>
        <taxon>Bacillati</taxon>
        <taxon>Bacillota</taxon>
        <taxon>Bacilli</taxon>
        <taxon>Bacillales</taxon>
        <taxon>Thermoactinomycetaceae</taxon>
        <taxon>Kroppenstedtia</taxon>
    </lineage>
</organism>